<dbReference type="SUPFAM" id="SSF50998">
    <property type="entry name" value="Quinoprotein alcohol dehydrogenase-like"/>
    <property type="match status" value="1"/>
</dbReference>
<keyword evidence="4" id="KW-1185">Reference proteome</keyword>
<protein>
    <submittedName>
        <fullName evidence="3">T9SS C-terminal target domain-containing protein</fullName>
    </submittedName>
</protein>
<dbReference type="InterPro" id="IPR026444">
    <property type="entry name" value="Secre_tail"/>
</dbReference>
<dbReference type="Proteomes" id="UP000275348">
    <property type="component" value="Unassembled WGS sequence"/>
</dbReference>
<gene>
    <name evidence="3" type="ORF">EAH69_11840</name>
</gene>
<dbReference type="Pfam" id="PF18962">
    <property type="entry name" value="Por_Secre_tail"/>
    <property type="match status" value="1"/>
</dbReference>
<reference evidence="3 4" key="1">
    <citation type="submission" date="2018-10" db="EMBL/GenBank/DDBJ databases">
        <authorList>
            <person name="Chen X."/>
        </authorList>
    </citation>
    <scope>NUCLEOTIDE SEQUENCE [LARGE SCALE GENOMIC DNA]</scope>
    <source>
        <strain evidence="3 4">YIM 102668</strain>
    </source>
</reference>
<dbReference type="PANTHER" id="PTHR42754:SF1">
    <property type="entry name" value="LIPOPROTEIN"/>
    <property type="match status" value="1"/>
</dbReference>
<dbReference type="EMBL" id="RDOJ01000019">
    <property type="protein sequence ID" value="RLZ07134.1"/>
    <property type="molecule type" value="Genomic_DNA"/>
</dbReference>
<dbReference type="OrthoDB" id="9811934at2"/>
<sequence length="512" mass="57233">MKRKFLLLFTISSFIYAQDHQKYKFDDVLWEKSIGGENGEYLFDAIATPDYGFLLIGSSTSNASGDIQKNNQGGLDYFIWKMDENGKQEWQNSFGGNKDDILSTAILTKDGGYLLAGYSNSDLSGDKTEPNFGYSDYWIIKLNPKGEIQWQKSIGGLGNEYLNKIMQTSDGGFLVAGTSDSPKSSVKSVSANESLDYWVIKLDANGIIVWENSFGGNGIEEIIGVTEINDSYFILGNSNSETDIIREKIKYWQVSKLNDKGELVDQYNHYAEKEQQLDNIYVDQNLNEIILVGTQIKDEQREIFVSSINQDLILNKKFKQKIETANVIKDISLLDSTTFLISGNNVKYQNKNGNINAVSSFKSEIYNKNGEVIWSKIVSGGHYDFLSKAITTRDGSLVLIGNSDSNQSGNKFSSTNGGQDFLIVKLGDKTTTSSRQFIEAYPNPTADFTNVIINKDFVNATIEVFNLNGQFIKSQQVKYHTTPINLTNLPSGVYIVNVKYDGQSESIKVIKK</sequence>
<organism evidence="3 4">
    <name type="scientific">Faecalibacter macacae</name>
    <dbReference type="NCBI Taxonomy" id="1859289"/>
    <lineage>
        <taxon>Bacteria</taxon>
        <taxon>Pseudomonadati</taxon>
        <taxon>Bacteroidota</taxon>
        <taxon>Flavobacteriia</taxon>
        <taxon>Flavobacteriales</taxon>
        <taxon>Weeksellaceae</taxon>
        <taxon>Faecalibacter</taxon>
    </lineage>
</organism>
<dbReference type="InterPro" id="IPR011047">
    <property type="entry name" value="Quinoprotein_ADH-like_sf"/>
</dbReference>
<name>A0A3L9M790_9FLAO</name>
<keyword evidence="1" id="KW-0732">Signal</keyword>
<feature type="domain" description="Secretion system C-terminal sorting" evidence="2">
    <location>
        <begin position="441"/>
        <end position="510"/>
    </location>
</feature>
<proteinExistence type="predicted"/>
<dbReference type="NCBIfam" id="TIGR04183">
    <property type="entry name" value="Por_Secre_tail"/>
    <property type="match status" value="1"/>
</dbReference>
<evidence type="ECO:0000256" key="1">
    <source>
        <dbReference type="ARBA" id="ARBA00022729"/>
    </source>
</evidence>
<dbReference type="PANTHER" id="PTHR42754">
    <property type="entry name" value="ENDOGLUCANASE"/>
    <property type="match status" value="1"/>
</dbReference>
<accession>A0A3L9M790</accession>
<comment type="caution">
    <text evidence="3">The sequence shown here is derived from an EMBL/GenBank/DDBJ whole genome shotgun (WGS) entry which is preliminary data.</text>
</comment>
<dbReference type="AlphaFoldDB" id="A0A3L9M790"/>
<evidence type="ECO:0000313" key="3">
    <source>
        <dbReference type="EMBL" id="RLZ07134.1"/>
    </source>
</evidence>
<dbReference type="RefSeq" id="WP_121935418.1">
    <property type="nucleotide sequence ID" value="NZ_RDOJ01000019.1"/>
</dbReference>
<evidence type="ECO:0000313" key="4">
    <source>
        <dbReference type="Proteomes" id="UP000275348"/>
    </source>
</evidence>
<evidence type="ECO:0000259" key="2">
    <source>
        <dbReference type="Pfam" id="PF18962"/>
    </source>
</evidence>